<organism evidence="2 3">
    <name type="scientific">Paracoccus alkenifer</name>
    <dbReference type="NCBI Taxonomy" id="65735"/>
    <lineage>
        <taxon>Bacteria</taxon>
        <taxon>Pseudomonadati</taxon>
        <taxon>Pseudomonadota</taxon>
        <taxon>Alphaproteobacteria</taxon>
        <taxon>Rhodobacterales</taxon>
        <taxon>Paracoccaceae</taxon>
        <taxon>Paracoccus</taxon>
    </lineage>
</organism>
<dbReference type="RefSeq" id="WP_090845037.1">
    <property type="nucleotide sequence ID" value="NZ_FNXG01000001.1"/>
</dbReference>
<evidence type="ECO:0000256" key="1">
    <source>
        <dbReference type="SAM" id="Phobius"/>
    </source>
</evidence>
<gene>
    <name evidence="2" type="ORF">SAMN04488075_0527</name>
</gene>
<dbReference type="Proteomes" id="UP000199125">
    <property type="component" value="Unassembled WGS sequence"/>
</dbReference>
<reference evidence="3" key="1">
    <citation type="submission" date="2016-10" db="EMBL/GenBank/DDBJ databases">
        <authorList>
            <person name="Varghese N."/>
            <person name="Submissions S."/>
        </authorList>
    </citation>
    <scope>NUCLEOTIDE SEQUENCE [LARGE SCALE GENOMIC DNA]</scope>
    <source>
        <strain evidence="3">DSM 11593</strain>
    </source>
</reference>
<dbReference type="AlphaFoldDB" id="A0A1H6JNS9"/>
<keyword evidence="1" id="KW-1133">Transmembrane helix</keyword>
<proteinExistence type="predicted"/>
<keyword evidence="1" id="KW-0472">Membrane</keyword>
<evidence type="ECO:0008006" key="4">
    <source>
        <dbReference type="Google" id="ProtNLM"/>
    </source>
</evidence>
<feature type="transmembrane region" description="Helical" evidence="1">
    <location>
        <begin position="60"/>
        <end position="78"/>
    </location>
</feature>
<evidence type="ECO:0000313" key="2">
    <source>
        <dbReference type="EMBL" id="SEH64070.1"/>
    </source>
</evidence>
<evidence type="ECO:0000313" key="3">
    <source>
        <dbReference type="Proteomes" id="UP000199125"/>
    </source>
</evidence>
<keyword evidence="3" id="KW-1185">Reference proteome</keyword>
<keyword evidence="1" id="KW-0812">Transmembrane</keyword>
<feature type="transmembrane region" description="Helical" evidence="1">
    <location>
        <begin position="34"/>
        <end position="54"/>
    </location>
</feature>
<dbReference type="OrthoDB" id="9945785at2"/>
<sequence>MSQSDHSAAAAFNDALTGDEELQSRKERVIAGRILMVLAMAVVLIAVLVALFGLPALTMVALAGATLVMVVLIAYAAGF</sequence>
<dbReference type="STRING" id="65735.SAMN04488075_0527"/>
<protein>
    <recommendedName>
        <fullName evidence="4">Aa3 type cytochrome c oxidase subunit IV</fullName>
    </recommendedName>
</protein>
<name>A0A1H6JNS9_9RHOB</name>
<dbReference type="EMBL" id="FNXG01000001">
    <property type="protein sequence ID" value="SEH64070.1"/>
    <property type="molecule type" value="Genomic_DNA"/>
</dbReference>
<accession>A0A1H6JNS9</accession>